<gene>
    <name evidence="1" type="ORF">EV203_1324</name>
</gene>
<dbReference type="Pfam" id="PF09551">
    <property type="entry name" value="Spore_II_R"/>
    <property type="match status" value="1"/>
</dbReference>
<dbReference type="InterPro" id="IPR014202">
    <property type="entry name" value="Spore_II_R"/>
</dbReference>
<dbReference type="Proteomes" id="UP000294886">
    <property type="component" value="Unassembled WGS sequence"/>
</dbReference>
<proteinExistence type="predicted"/>
<organism evidence="1 2">
    <name type="scientific">Caldanaerobacter subterraneus</name>
    <dbReference type="NCBI Taxonomy" id="911092"/>
    <lineage>
        <taxon>Bacteria</taxon>
        <taxon>Bacillati</taxon>
        <taxon>Bacillota</taxon>
        <taxon>Clostridia</taxon>
        <taxon>Thermoanaerobacterales</taxon>
        <taxon>Thermoanaerobacteraceae</taxon>
        <taxon>Caldanaerobacter</taxon>
    </lineage>
</organism>
<comment type="caution">
    <text evidence="1">The sequence shown here is derived from an EMBL/GenBank/DDBJ whole genome shotgun (WGS) entry which is preliminary data.</text>
</comment>
<dbReference type="NCBIfam" id="TIGR02837">
    <property type="entry name" value="spore_II_R"/>
    <property type="match status" value="1"/>
</dbReference>
<dbReference type="AlphaFoldDB" id="A0A4R2JJ32"/>
<sequence length="209" mass="23746">MKKIIAVLLIAIISILLISGKTLENRTNVDSWSKKLIRFHVIANSDSPEDQELKLKVRDAILVELAPRLEGLKTKEGSERVIKGNLVNIEKVAEKIIKEEGKDYKVRVEYGVFPFPTRYYGALTVPAGKYTALKVVIGEGEGKNWWCVVFPPLCIVDAKHGFTDEKTAEEIMKYLVSEDKEKFDRSKVKFKIAELIEKYYSKLKMALAP</sequence>
<protein>
    <submittedName>
        <fullName evidence="1">Stage II sporulation protein R</fullName>
    </submittedName>
</protein>
<name>A0A4R2JJ32_9THEO</name>
<evidence type="ECO:0000313" key="1">
    <source>
        <dbReference type="EMBL" id="TCO56509.1"/>
    </source>
</evidence>
<reference evidence="1 2" key="1">
    <citation type="submission" date="2019-03" db="EMBL/GenBank/DDBJ databases">
        <title>Genomic Encyclopedia of Type Strains, Phase IV (KMG-IV): sequencing the most valuable type-strain genomes for metagenomic binning, comparative biology and taxonomic classification.</title>
        <authorList>
            <person name="Goeker M."/>
        </authorList>
    </citation>
    <scope>NUCLEOTIDE SEQUENCE [LARGE SCALE GENOMIC DNA]</scope>
    <source>
        <strain evidence="1 2">DSM 13054</strain>
    </source>
</reference>
<dbReference type="EMBL" id="SLWU01000032">
    <property type="protein sequence ID" value="TCO56509.1"/>
    <property type="molecule type" value="Genomic_DNA"/>
</dbReference>
<accession>A0A4R2JJ32</accession>
<evidence type="ECO:0000313" key="2">
    <source>
        <dbReference type="Proteomes" id="UP000294886"/>
    </source>
</evidence>
<dbReference type="RefSeq" id="WP_132040740.1">
    <property type="nucleotide sequence ID" value="NZ_SLWU01000032.1"/>
</dbReference>